<gene>
    <name evidence="3" type="ORF">L249_2356</name>
</gene>
<accession>A0A367LP10</accession>
<comment type="caution">
    <text evidence="3">The sequence shown here is derived from an EMBL/GenBank/DDBJ whole genome shotgun (WGS) entry which is preliminary data.</text>
</comment>
<feature type="compositionally biased region" description="Basic and acidic residues" evidence="2">
    <location>
        <begin position="30"/>
        <end position="42"/>
    </location>
</feature>
<reference evidence="3 4" key="1">
    <citation type="journal article" date="2015" name="BMC Genomics">
        <title>Insights from the genome of Ophiocordyceps polyrhachis-furcata to pathogenicity and host specificity in insect fungi.</title>
        <authorList>
            <person name="Wichadakul D."/>
            <person name="Kobmoo N."/>
            <person name="Ingsriswang S."/>
            <person name="Tangphatsornruang S."/>
            <person name="Chantasingh D."/>
            <person name="Luangsa-ard J.J."/>
            <person name="Eurwilaichitr L."/>
        </authorList>
    </citation>
    <scope>NUCLEOTIDE SEQUENCE [LARGE SCALE GENOMIC DNA]</scope>
    <source>
        <strain evidence="3 4">BCC 54312</strain>
    </source>
</reference>
<name>A0A367LP10_9HYPO</name>
<dbReference type="STRING" id="1330021.A0A367LP10"/>
<evidence type="ECO:0000256" key="1">
    <source>
        <dbReference type="SAM" id="Coils"/>
    </source>
</evidence>
<organism evidence="3 4">
    <name type="scientific">Ophiocordyceps polyrhachis-furcata BCC 54312</name>
    <dbReference type="NCBI Taxonomy" id="1330021"/>
    <lineage>
        <taxon>Eukaryota</taxon>
        <taxon>Fungi</taxon>
        <taxon>Dikarya</taxon>
        <taxon>Ascomycota</taxon>
        <taxon>Pezizomycotina</taxon>
        <taxon>Sordariomycetes</taxon>
        <taxon>Hypocreomycetidae</taxon>
        <taxon>Hypocreales</taxon>
        <taxon>Ophiocordycipitaceae</taxon>
        <taxon>Ophiocordyceps</taxon>
    </lineage>
</organism>
<dbReference type="AlphaFoldDB" id="A0A367LP10"/>
<keyword evidence="1" id="KW-0175">Coiled coil</keyword>
<dbReference type="OrthoDB" id="3903267at2759"/>
<evidence type="ECO:0000313" key="3">
    <source>
        <dbReference type="EMBL" id="RCI16168.1"/>
    </source>
</evidence>
<proteinExistence type="predicted"/>
<sequence>MSTETTTTTTTKDTGPISTDTYLLPPARFTKSEPRRSVSGELPRKLLRVGEIAPHLGRRGVSIEEKKSEGVDVNENKIKEKDVAAEEEASQLSDRSWTPGFEKAMEELRNRDRLGLVAEALTKRGDVSVVGGCADDASALSLEEDTTLVDPVTPVSLVDIQEIRSAVEGAVEEVVEKQVAEALGPLRLIAKNLGQVTELANVAAKETRLAVEETSRENSDLHEQNDIMSRQIDLHYRDILQHADLASAQLKALTNLVNAQTSLADNLVKVQANQINNLVAAQASQVNALADTHTKIMQSANDNLTATCQLVSHQSQAVANLPISIDKTVQNAVDSAVKDAVAKATESALSQVVAAHQKSVEAFEASFCASFDRYRAAAVQERSERQQVFSEHELNRTRSQEDGRGGRVKGRCFGGVKAAWKKMLRRRCM</sequence>
<evidence type="ECO:0000256" key="2">
    <source>
        <dbReference type="SAM" id="MobiDB-lite"/>
    </source>
</evidence>
<feature type="coiled-coil region" evidence="1">
    <location>
        <begin position="204"/>
        <end position="231"/>
    </location>
</feature>
<keyword evidence="4" id="KW-1185">Reference proteome</keyword>
<evidence type="ECO:0000313" key="4">
    <source>
        <dbReference type="Proteomes" id="UP000253664"/>
    </source>
</evidence>
<dbReference type="EMBL" id="LKCN02000001">
    <property type="protein sequence ID" value="RCI16168.1"/>
    <property type="molecule type" value="Genomic_DNA"/>
</dbReference>
<feature type="compositionally biased region" description="Low complexity" evidence="2">
    <location>
        <begin position="1"/>
        <end position="21"/>
    </location>
</feature>
<protein>
    <submittedName>
        <fullName evidence="3">Uncharacterized protein</fullName>
    </submittedName>
</protein>
<feature type="region of interest" description="Disordered" evidence="2">
    <location>
        <begin position="1"/>
        <end position="42"/>
    </location>
</feature>
<dbReference type="Proteomes" id="UP000253664">
    <property type="component" value="Unassembled WGS sequence"/>
</dbReference>